<dbReference type="Proteomes" id="UP001530400">
    <property type="component" value="Unassembled WGS sequence"/>
</dbReference>
<feature type="compositionally biased region" description="Polar residues" evidence="12">
    <location>
        <begin position="742"/>
        <end position="751"/>
    </location>
</feature>
<dbReference type="InterPro" id="IPR003593">
    <property type="entry name" value="AAA+_ATPase"/>
</dbReference>
<evidence type="ECO:0000259" key="14">
    <source>
        <dbReference type="SMART" id="SM00487"/>
    </source>
</evidence>
<dbReference type="SMART" id="SM00487">
    <property type="entry name" value="DEXDc"/>
    <property type="match status" value="1"/>
</dbReference>
<comment type="caution">
    <text evidence="15">The sequence shown here is derived from an EMBL/GenBank/DDBJ whole genome shotgun (WGS) entry which is preliminary data.</text>
</comment>
<evidence type="ECO:0000313" key="15">
    <source>
        <dbReference type="EMBL" id="KAL3778685.1"/>
    </source>
</evidence>
<dbReference type="CDD" id="cd18044">
    <property type="entry name" value="DEXXQc_SMUBP2"/>
    <property type="match status" value="1"/>
</dbReference>
<dbReference type="GO" id="GO:0005634">
    <property type="term" value="C:nucleus"/>
    <property type="evidence" value="ECO:0007669"/>
    <property type="project" value="UniProtKB-SubCell"/>
</dbReference>
<gene>
    <name evidence="15" type="ORF">ACHAWO_010716</name>
</gene>
<dbReference type="Pfam" id="PF13086">
    <property type="entry name" value="AAA_11"/>
    <property type="match status" value="1"/>
</dbReference>
<reference evidence="15 16" key="1">
    <citation type="submission" date="2024-10" db="EMBL/GenBank/DDBJ databases">
        <title>Updated reference genomes for cyclostephanoid diatoms.</title>
        <authorList>
            <person name="Roberts W.R."/>
            <person name="Alverson A.J."/>
        </authorList>
    </citation>
    <scope>NUCLEOTIDE SEQUENCE [LARGE SCALE GENOMIC DNA]</scope>
    <source>
        <strain evidence="15 16">AJA010-31</strain>
    </source>
</reference>
<dbReference type="EMBL" id="JALLPJ020000974">
    <property type="protein sequence ID" value="KAL3778685.1"/>
    <property type="molecule type" value="Genomic_DNA"/>
</dbReference>
<feature type="compositionally biased region" description="Polar residues" evidence="12">
    <location>
        <begin position="928"/>
        <end position="940"/>
    </location>
</feature>
<dbReference type="SMART" id="SM00382">
    <property type="entry name" value="AAA"/>
    <property type="match status" value="1"/>
</dbReference>
<dbReference type="Gene3D" id="3.40.50.300">
    <property type="entry name" value="P-loop containing nucleotide triphosphate hydrolases"/>
    <property type="match status" value="2"/>
</dbReference>
<keyword evidence="7" id="KW-0378">Hydrolase</keyword>
<evidence type="ECO:0000313" key="16">
    <source>
        <dbReference type="Proteomes" id="UP001530400"/>
    </source>
</evidence>
<comment type="similarity">
    <text evidence="3">Belongs to the DNA2/NAM7 helicase family.</text>
</comment>
<dbReference type="PANTHER" id="PTHR43788">
    <property type="entry name" value="DNA2/NAM7 HELICASE FAMILY MEMBER"/>
    <property type="match status" value="1"/>
</dbReference>
<evidence type="ECO:0000256" key="1">
    <source>
        <dbReference type="ARBA" id="ARBA00004123"/>
    </source>
</evidence>
<protein>
    <recommendedName>
        <fullName evidence="4">DNA helicase</fullName>
        <ecNumber evidence="4">3.6.4.12</ecNumber>
    </recommendedName>
</protein>
<dbReference type="InterPro" id="IPR014001">
    <property type="entry name" value="Helicase_ATP-bd"/>
</dbReference>
<keyword evidence="6" id="KW-0547">Nucleotide-binding</keyword>
<feature type="domain" description="Helicase ATP-binding" evidence="14">
    <location>
        <begin position="229"/>
        <end position="507"/>
    </location>
</feature>
<dbReference type="InterPro" id="IPR047187">
    <property type="entry name" value="SF1_C_Upf1"/>
</dbReference>
<keyword evidence="5" id="KW-0963">Cytoplasm</keyword>
<evidence type="ECO:0000259" key="13">
    <source>
        <dbReference type="SMART" id="SM00382"/>
    </source>
</evidence>
<sequence>MLSAETALEQFITQQKRLLELELHADQDQHDPSSTKDNDSGGFFLRNVDILDISVGLYGRTVVSFGQATVDSDTSKSRTLLPAHRLTVGDDIEVLPKNGKTHGVKSKQRVGGVVCAVDDYIISIALSDKKRPSSNSKSSSQKNDNDMDEDSDMLGGLGPYTLVPRSGVEVHQKMMSALDELGRHGVNHPLAGNIILSAFEPSIMNIPVGDENEMSKVRIEQLENECNLGSTKLDYSQKEAVVFALNSTSPISLIHGPPGTGKTTTVAELIRCAVTVKNWKVLVTAPSNVAVDNVLERMMALEDESQTKGRRKSSKKTNNNQRIKAVRLGHPARIQHSIQKYSLESLVQSSDGTEIVQDCRRELANHLKTLSNPKSRPPDKRNAYREMKSLRKEIRTREEKVVGEILRHASVVLATNMGAAGSVFRHLVDSKGVPIAFDLVIIDEAAQALEASCWISLLRGKKAVLAGDHCQLPPTIKCSNREVQTELGKTLFERLMKAYGHDKSEVSTQPSKMLKVQYRMHEDIADWASNAMYNGKLISHESVKNRKLCTLRRVQEQLSAKESDNVDEDTIPALQNVVLTLIDTSGCGFHEMTTDAGSRYNEGEAELVVQHVQSLLSLGLRAEDIAVITPYNGQVELLRKRLLPEVPKLEIRSVDGFQGGEREAVVLSLVRSSERGGKDGVGFLRDERRLNVAVTRAKRHCAVICDCETVSQNKFIKGLIDWMEKKGEYCSAAELVTPHASCHTQSTSTASLEKKPSPGTINKKQMRIKKKEAPPNESASHSAAVGAASNSEQTDDSKLDALKEGAKRRALMNRISQFSETGHKEDRLELRDLSDFDRVVSQELASQLGLGCNTSNDNVLTLCILKEARANFATVEPELNNEDKNTTAFSRLDISDDESSHGDIAYTAESAEPSIILKDLALERQKRQGLQTQMQSTLPATQVKKNSKKKQGQKLGGQKKQAKEPDDEQDDLDDMAFLDAQIEKVQTSHGRKIDAKGKGYKSIVNGVLLTKYDRPETKRTNTAAANSLQAKIKAKSEDRHAQVKKKKGK</sequence>
<keyword evidence="10" id="KW-0539">Nucleus</keyword>
<dbReference type="EC" id="3.6.4.12" evidence="4"/>
<keyword evidence="8" id="KW-0347">Helicase</keyword>
<feature type="region of interest" description="Disordered" evidence="12">
    <location>
        <begin position="740"/>
        <end position="797"/>
    </location>
</feature>
<accession>A0ABD3NRI8</accession>
<dbReference type="CDD" id="cd18808">
    <property type="entry name" value="SF1_C_Upf1"/>
    <property type="match status" value="1"/>
</dbReference>
<feature type="compositionally biased region" description="Polar residues" evidence="12">
    <location>
        <begin position="1020"/>
        <end position="1029"/>
    </location>
</feature>
<dbReference type="GO" id="GO:0005524">
    <property type="term" value="F:ATP binding"/>
    <property type="evidence" value="ECO:0007669"/>
    <property type="project" value="UniProtKB-KW"/>
</dbReference>
<name>A0ABD3NRI8_9STRA</name>
<evidence type="ECO:0000256" key="4">
    <source>
        <dbReference type="ARBA" id="ARBA00012551"/>
    </source>
</evidence>
<comment type="catalytic activity">
    <reaction evidence="11">
        <text>ATP + H2O = ADP + phosphate + H(+)</text>
        <dbReference type="Rhea" id="RHEA:13065"/>
        <dbReference type="ChEBI" id="CHEBI:15377"/>
        <dbReference type="ChEBI" id="CHEBI:15378"/>
        <dbReference type="ChEBI" id="CHEBI:30616"/>
        <dbReference type="ChEBI" id="CHEBI:43474"/>
        <dbReference type="ChEBI" id="CHEBI:456216"/>
        <dbReference type="EC" id="3.6.4.12"/>
    </reaction>
    <physiologicalReaction direction="left-to-right" evidence="11">
        <dbReference type="Rhea" id="RHEA:13066"/>
    </physiologicalReaction>
</comment>
<evidence type="ECO:0000256" key="9">
    <source>
        <dbReference type="ARBA" id="ARBA00022840"/>
    </source>
</evidence>
<feature type="domain" description="AAA+ ATPase" evidence="13">
    <location>
        <begin position="248"/>
        <end position="489"/>
    </location>
</feature>
<comment type="subcellular location">
    <subcellularLocation>
        <location evidence="2">Cytoplasm</location>
    </subcellularLocation>
    <subcellularLocation>
        <location evidence="1">Nucleus</location>
    </subcellularLocation>
</comment>
<dbReference type="SUPFAM" id="SSF52540">
    <property type="entry name" value="P-loop containing nucleoside triphosphate hydrolases"/>
    <property type="match status" value="1"/>
</dbReference>
<dbReference type="NCBIfam" id="TIGR00376">
    <property type="entry name" value="IGHMBP2 family helicase"/>
    <property type="match status" value="1"/>
</dbReference>
<dbReference type="InterPro" id="IPR050534">
    <property type="entry name" value="Coronavir_polyprotein_1ab"/>
</dbReference>
<organism evidence="15 16">
    <name type="scientific">Cyclotella atomus</name>
    <dbReference type="NCBI Taxonomy" id="382360"/>
    <lineage>
        <taxon>Eukaryota</taxon>
        <taxon>Sar</taxon>
        <taxon>Stramenopiles</taxon>
        <taxon>Ochrophyta</taxon>
        <taxon>Bacillariophyta</taxon>
        <taxon>Coscinodiscophyceae</taxon>
        <taxon>Thalassiosirophycidae</taxon>
        <taxon>Stephanodiscales</taxon>
        <taxon>Stephanodiscaceae</taxon>
        <taxon>Cyclotella</taxon>
    </lineage>
</organism>
<proteinExistence type="inferred from homology"/>
<dbReference type="Pfam" id="PF13087">
    <property type="entry name" value="AAA_12"/>
    <property type="match status" value="1"/>
</dbReference>
<dbReference type="InterPro" id="IPR027417">
    <property type="entry name" value="P-loop_NTPase"/>
</dbReference>
<feature type="region of interest" description="Disordered" evidence="12">
    <location>
        <begin position="1013"/>
        <end position="1049"/>
    </location>
</feature>
<evidence type="ECO:0000256" key="7">
    <source>
        <dbReference type="ARBA" id="ARBA00022801"/>
    </source>
</evidence>
<evidence type="ECO:0000256" key="11">
    <source>
        <dbReference type="ARBA" id="ARBA00048432"/>
    </source>
</evidence>
<feature type="compositionally biased region" description="Low complexity" evidence="12">
    <location>
        <begin position="778"/>
        <end position="791"/>
    </location>
</feature>
<dbReference type="Gene3D" id="2.40.30.270">
    <property type="match status" value="1"/>
</dbReference>
<dbReference type="InterPro" id="IPR004483">
    <property type="entry name" value="SMUBP-2/Hcs1-like"/>
</dbReference>
<evidence type="ECO:0000256" key="3">
    <source>
        <dbReference type="ARBA" id="ARBA00007913"/>
    </source>
</evidence>
<evidence type="ECO:0000256" key="6">
    <source>
        <dbReference type="ARBA" id="ARBA00022741"/>
    </source>
</evidence>
<evidence type="ECO:0000256" key="8">
    <source>
        <dbReference type="ARBA" id="ARBA00022806"/>
    </source>
</evidence>
<dbReference type="InterPro" id="IPR041679">
    <property type="entry name" value="DNA2/NAM7-like_C"/>
</dbReference>
<evidence type="ECO:0000256" key="12">
    <source>
        <dbReference type="SAM" id="MobiDB-lite"/>
    </source>
</evidence>
<feature type="region of interest" description="Disordered" evidence="12">
    <location>
        <begin position="130"/>
        <end position="158"/>
    </location>
</feature>
<evidence type="ECO:0000256" key="2">
    <source>
        <dbReference type="ARBA" id="ARBA00004496"/>
    </source>
</evidence>
<keyword evidence="16" id="KW-1185">Reference proteome</keyword>
<dbReference type="GO" id="GO:0005737">
    <property type="term" value="C:cytoplasm"/>
    <property type="evidence" value="ECO:0007669"/>
    <property type="project" value="UniProtKB-SubCell"/>
</dbReference>
<evidence type="ECO:0000256" key="5">
    <source>
        <dbReference type="ARBA" id="ARBA00022490"/>
    </source>
</evidence>
<dbReference type="GO" id="GO:0003678">
    <property type="term" value="F:DNA helicase activity"/>
    <property type="evidence" value="ECO:0007669"/>
    <property type="project" value="UniProtKB-EC"/>
</dbReference>
<dbReference type="InterPro" id="IPR041677">
    <property type="entry name" value="DNA2/NAM7_AAA_11"/>
</dbReference>
<dbReference type="AlphaFoldDB" id="A0ABD3NRI8"/>
<keyword evidence="9" id="KW-0067">ATP-binding</keyword>
<dbReference type="Pfam" id="PF21138">
    <property type="entry name" value="SMUBP-2_HCS1_1B"/>
    <property type="match status" value="1"/>
</dbReference>
<evidence type="ECO:0000256" key="10">
    <source>
        <dbReference type="ARBA" id="ARBA00023242"/>
    </source>
</evidence>
<dbReference type="PANTHER" id="PTHR43788:SF8">
    <property type="entry name" value="DNA-BINDING PROTEIN SMUBP-2"/>
    <property type="match status" value="1"/>
</dbReference>
<dbReference type="InterPro" id="IPR048761">
    <property type="entry name" value="SMUBP-2_HCS1_1B"/>
</dbReference>
<feature type="compositionally biased region" description="Low complexity" evidence="12">
    <location>
        <begin position="133"/>
        <end position="142"/>
    </location>
</feature>
<feature type="region of interest" description="Disordered" evidence="12">
    <location>
        <begin position="927"/>
        <end position="970"/>
    </location>
</feature>
<dbReference type="GO" id="GO:0016787">
    <property type="term" value="F:hydrolase activity"/>
    <property type="evidence" value="ECO:0007669"/>
    <property type="project" value="UniProtKB-KW"/>
</dbReference>
<feature type="region of interest" description="Disordered" evidence="12">
    <location>
        <begin position="302"/>
        <end position="322"/>
    </location>
</feature>